<organism evidence="3 4">
    <name type="scientific">Actinocorallia longicatena</name>
    <dbReference type="NCBI Taxonomy" id="111803"/>
    <lineage>
        <taxon>Bacteria</taxon>
        <taxon>Bacillati</taxon>
        <taxon>Actinomycetota</taxon>
        <taxon>Actinomycetes</taxon>
        <taxon>Streptosporangiales</taxon>
        <taxon>Thermomonosporaceae</taxon>
        <taxon>Actinocorallia</taxon>
    </lineage>
</organism>
<comment type="similarity">
    <text evidence="1 2">Belongs to the UPF0102 family.</text>
</comment>
<dbReference type="HAMAP" id="MF_00048">
    <property type="entry name" value="UPF0102"/>
    <property type="match status" value="1"/>
</dbReference>
<keyword evidence="4" id="KW-1185">Reference proteome</keyword>
<evidence type="ECO:0000313" key="4">
    <source>
        <dbReference type="Proteomes" id="UP001501237"/>
    </source>
</evidence>
<dbReference type="CDD" id="cd20736">
    <property type="entry name" value="PoNe_Nuclease"/>
    <property type="match status" value="1"/>
</dbReference>
<dbReference type="PANTHER" id="PTHR34039:SF1">
    <property type="entry name" value="UPF0102 PROTEIN YRAN"/>
    <property type="match status" value="1"/>
</dbReference>
<dbReference type="Proteomes" id="UP001501237">
    <property type="component" value="Unassembled WGS sequence"/>
</dbReference>
<dbReference type="Pfam" id="PF02021">
    <property type="entry name" value="UPF0102"/>
    <property type="match status" value="1"/>
</dbReference>
<evidence type="ECO:0000256" key="1">
    <source>
        <dbReference type="ARBA" id="ARBA00006738"/>
    </source>
</evidence>
<evidence type="ECO:0000313" key="3">
    <source>
        <dbReference type="EMBL" id="GAA3196825.1"/>
    </source>
</evidence>
<dbReference type="Gene3D" id="3.40.1350.10">
    <property type="match status" value="1"/>
</dbReference>
<dbReference type="EMBL" id="BAAAUV010000002">
    <property type="protein sequence ID" value="GAA3196825.1"/>
    <property type="molecule type" value="Genomic_DNA"/>
</dbReference>
<dbReference type="SUPFAM" id="SSF52980">
    <property type="entry name" value="Restriction endonuclease-like"/>
    <property type="match status" value="1"/>
</dbReference>
<gene>
    <name evidence="3" type="ORF">GCM10010468_07630</name>
</gene>
<evidence type="ECO:0000256" key="2">
    <source>
        <dbReference type="HAMAP-Rule" id="MF_00048"/>
    </source>
</evidence>
<sequence>MNANQDLGRRGENAAARYLTRLGWTVLDRNWRCPEGELDIVAFDGRHHVICEVKTRRSHAFGTPAEAITVDKASRLRKLARRWADQHGVRAGSLRIDLIGLTGGGREGFTIDHLKEIA</sequence>
<dbReference type="InterPro" id="IPR003509">
    <property type="entry name" value="UPF0102_YraN-like"/>
</dbReference>
<dbReference type="InterPro" id="IPR011335">
    <property type="entry name" value="Restrct_endonuc-II-like"/>
</dbReference>
<dbReference type="InterPro" id="IPR011856">
    <property type="entry name" value="tRNA_endonuc-like_dom_sf"/>
</dbReference>
<protein>
    <recommendedName>
        <fullName evidence="2">UPF0102 protein GCM10010468_07630</fullName>
    </recommendedName>
</protein>
<dbReference type="RefSeq" id="WP_344822142.1">
    <property type="nucleotide sequence ID" value="NZ_BAAAUV010000002.1"/>
</dbReference>
<dbReference type="NCBIfam" id="NF009154">
    <property type="entry name" value="PRK12497.3-3"/>
    <property type="match status" value="1"/>
</dbReference>
<comment type="caution">
    <text evidence="3">The sequence shown here is derived from an EMBL/GenBank/DDBJ whole genome shotgun (WGS) entry which is preliminary data.</text>
</comment>
<reference evidence="4" key="1">
    <citation type="journal article" date="2019" name="Int. J. Syst. Evol. Microbiol.">
        <title>The Global Catalogue of Microorganisms (GCM) 10K type strain sequencing project: providing services to taxonomists for standard genome sequencing and annotation.</title>
        <authorList>
            <consortium name="The Broad Institute Genomics Platform"/>
            <consortium name="The Broad Institute Genome Sequencing Center for Infectious Disease"/>
            <person name="Wu L."/>
            <person name="Ma J."/>
        </authorList>
    </citation>
    <scope>NUCLEOTIDE SEQUENCE [LARGE SCALE GENOMIC DNA]</scope>
    <source>
        <strain evidence="4">JCM 9377</strain>
    </source>
</reference>
<name>A0ABP6PYT5_9ACTN</name>
<dbReference type="PANTHER" id="PTHR34039">
    <property type="entry name" value="UPF0102 PROTEIN YRAN"/>
    <property type="match status" value="1"/>
</dbReference>
<proteinExistence type="inferred from homology"/>
<accession>A0ABP6PYT5</accession>